<evidence type="ECO:0000256" key="7">
    <source>
        <dbReference type="ARBA" id="ARBA00023461"/>
    </source>
</evidence>
<protein>
    <recommendedName>
        <fullName evidence="8">SREBP regulating gene protein</fullName>
    </recommendedName>
</protein>
<keyword evidence="5 10" id="KW-0472">Membrane</keyword>
<keyword evidence="12" id="KW-1185">Reference proteome</keyword>
<keyword evidence="6" id="KW-0325">Glycoprotein</keyword>
<dbReference type="InterPro" id="IPR019352">
    <property type="entry name" value="SPRING1"/>
</dbReference>
<keyword evidence="2 10" id="KW-0812">Transmembrane</keyword>
<feature type="transmembrane region" description="Helical" evidence="10">
    <location>
        <begin position="33"/>
        <end position="50"/>
    </location>
</feature>
<feature type="compositionally biased region" description="Polar residues" evidence="9">
    <location>
        <begin position="253"/>
        <end position="273"/>
    </location>
</feature>
<dbReference type="GO" id="GO:2000640">
    <property type="term" value="P:positive regulation of SREBP signaling pathway"/>
    <property type="evidence" value="ECO:0007669"/>
    <property type="project" value="InterPro"/>
</dbReference>
<feature type="region of interest" description="Disordered" evidence="9">
    <location>
        <begin position="226"/>
        <end position="328"/>
    </location>
</feature>
<feature type="compositionally biased region" description="Low complexity" evidence="9">
    <location>
        <begin position="283"/>
        <end position="317"/>
    </location>
</feature>
<evidence type="ECO:0000313" key="11">
    <source>
        <dbReference type="EMBL" id="KJE88499.1"/>
    </source>
</evidence>
<keyword evidence="3 10" id="KW-1133">Transmembrane helix</keyword>
<reference evidence="12" key="1">
    <citation type="submission" date="2011-02" db="EMBL/GenBank/DDBJ databases">
        <title>The Genome Sequence of Capsaspora owczarzaki ATCC 30864.</title>
        <authorList>
            <person name="Russ C."/>
            <person name="Cuomo C."/>
            <person name="Burger G."/>
            <person name="Gray M.W."/>
            <person name="Holland P.W.H."/>
            <person name="King N."/>
            <person name="Lang F.B.F."/>
            <person name="Roger A.J."/>
            <person name="Ruiz-Trillo I."/>
            <person name="Young S.K."/>
            <person name="Zeng Q."/>
            <person name="Gargeya S."/>
            <person name="Alvarado L."/>
            <person name="Berlin A."/>
            <person name="Chapman S.B."/>
            <person name="Chen Z."/>
            <person name="Freedman E."/>
            <person name="Gellesch M."/>
            <person name="Goldberg J."/>
            <person name="Griggs A."/>
            <person name="Gujja S."/>
            <person name="Heilman E."/>
            <person name="Heiman D."/>
            <person name="Howarth C."/>
            <person name="Mehta T."/>
            <person name="Neiman D."/>
            <person name="Pearson M."/>
            <person name="Roberts A."/>
            <person name="Saif S."/>
            <person name="Shea T."/>
            <person name="Shenoy N."/>
            <person name="Sisk P."/>
            <person name="Stolte C."/>
            <person name="Sykes S."/>
            <person name="White J."/>
            <person name="Yandava C."/>
            <person name="Haas B."/>
            <person name="Nusbaum C."/>
            <person name="Birren B."/>
        </authorList>
    </citation>
    <scope>NUCLEOTIDE SEQUENCE</scope>
    <source>
        <strain evidence="12">ATCC 30864</strain>
    </source>
</reference>
<dbReference type="EMBL" id="KE346360">
    <property type="protein sequence ID" value="KJE88499.1"/>
    <property type="molecule type" value="Genomic_DNA"/>
</dbReference>
<dbReference type="eggNOG" id="KOG3136">
    <property type="taxonomic scope" value="Eukaryota"/>
</dbReference>
<evidence type="ECO:0000256" key="5">
    <source>
        <dbReference type="ARBA" id="ARBA00023136"/>
    </source>
</evidence>
<evidence type="ECO:0000256" key="9">
    <source>
        <dbReference type="SAM" id="MobiDB-lite"/>
    </source>
</evidence>
<organism evidence="11 12">
    <name type="scientific">Capsaspora owczarzaki (strain ATCC 30864)</name>
    <dbReference type="NCBI Taxonomy" id="595528"/>
    <lineage>
        <taxon>Eukaryota</taxon>
        <taxon>Filasterea</taxon>
        <taxon>Capsaspora</taxon>
    </lineage>
</organism>
<comment type="subcellular location">
    <subcellularLocation>
        <location evidence="1">Golgi apparatus membrane</location>
        <topology evidence="1">Single-pass membrane protein</topology>
    </subcellularLocation>
</comment>
<gene>
    <name evidence="11" type="ORF">CAOG_008390</name>
</gene>
<dbReference type="GO" id="GO:0000139">
    <property type="term" value="C:Golgi membrane"/>
    <property type="evidence" value="ECO:0007669"/>
    <property type="project" value="UniProtKB-SubCell"/>
</dbReference>
<dbReference type="PANTHER" id="PTHR13481:SF0">
    <property type="entry name" value="SREBP REGULATING GENE PROTEIN"/>
    <property type="match status" value="1"/>
</dbReference>
<dbReference type="OrthoDB" id="70142at2759"/>
<dbReference type="InParanoid" id="A0A0D2X061"/>
<name>A0A0D2X061_CAPO3</name>
<dbReference type="AlphaFoldDB" id="A0A0D2X061"/>
<dbReference type="Pfam" id="PF10218">
    <property type="entry name" value="SPRING1"/>
    <property type="match status" value="1"/>
</dbReference>
<sequence>MRPGGSVRITLDAPRSSTAGFFRRLRRTLFRPRMLLVLLMVVMLFVMAEYHNARDASKIGHTGGRTLHTKGTAEGGDKEAVAAAAASWKDRSFSSNASSATGCRNTVQGRVLVTDDRGNMCTRTSVLPNGCCSPAANTTRQYVCDSCTPNDCCTQFEVCVSCCLQPSKTFFLIKFLHRARDALFMNVQDQFEMCLAKCRTSSLSVVHENTYKDTQYKYCFGHEPITTPPQHTRAAQPVKIPAGGNHPAPNPNQGSGQQHRQEQLTPAQRQHPQQLRHDPAFAPQLRQQQLQQQLQQQQQEQQQQQPQQQQHVQRPRQGSQEFDMPNPE</sequence>
<dbReference type="PhylomeDB" id="A0A0D2X061"/>
<evidence type="ECO:0000256" key="6">
    <source>
        <dbReference type="ARBA" id="ARBA00023180"/>
    </source>
</evidence>
<evidence type="ECO:0000256" key="10">
    <source>
        <dbReference type="SAM" id="Phobius"/>
    </source>
</evidence>
<dbReference type="PANTHER" id="PTHR13481">
    <property type="entry name" value="SREBP REGULATING GENE PROTEIN"/>
    <property type="match status" value="1"/>
</dbReference>
<proteinExistence type="inferred from homology"/>
<comment type="similarity">
    <text evidence="7">Belongs to the SPRING family.</text>
</comment>
<evidence type="ECO:0000256" key="2">
    <source>
        <dbReference type="ARBA" id="ARBA00022692"/>
    </source>
</evidence>
<dbReference type="Proteomes" id="UP000008743">
    <property type="component" value="Unassembled WGS sequence"/>
</dbReference>
<evidence type="ECO:0000256" key="1">
    <source>
        <dbReference type="ARBA" id="ARBA00004194"/>
    </source>
</evidence>
<evidence type="ECO:0000313" key="12">
    <source>
        <dbReference type="Proteomes" id="UP000008743"/>
    </source>
</evidence>
<evidence type="ECO:0000256" key="8">
    <source>
        <dbReference type="ARBA" id="ARBA00023485"/>
    </source>
</evidence>
<evidence type="ECO:0000256" key="3">
    <source>
        <dbReference type="ARBA" id="ARBA00022989"/>
    </source>
</evidence>
<evidence type="ECO:0000256" key="4">
    <source>
        <dbReference type="ARBA" id="ARBA00023034"/>
    </source>
</evidence>
<accession>A0A0D2X061</accession>
<dbReference type="RefSeq" id="XP_011269960.1">
    <property type="nucleotide sequence ID" value="XM_011271658.1"/>
</dbReference>
<keyword evidence="4" id="KW-0333">Golgi apparatus</keyword>